<keyword evidence="1" id="KW-0614">Plasmid</keyword>
<reference evidence="1 2" key="1">
    <citation type="journal article" date="2018" name="Front. Microbiol.">
        <title>Description and Comparative Genomics of Macrococcus caseolyticus subsp. hominis subsp. nov., Macrococcus goetzii sp. nov., Macrococcus epidermidis sp. nov., and Macrococcus bohemicus sp. nov., Novel Macrococci From Human Clinical Material With Virulence Potential and Suspected Uptake of Foreign DNA by Natural Transformation.</title>
        <authorList>
            <person name="Maslanova I."/>
            <person name="Wertheimer Z."/>
            <person name="Sedlacek I."/>
            <person name="Svec P."/>
            <person name="Indrakova A."/>
            <person name="Kovarovic V."/>
            <person name="Schumann P."/>
            <person name="Sproer C."/>
            <person name="Kralova S."/>
            <person name="Sedo O."/>
            <person name="Kristofova L."/>
            <person name="Vrbovska V."/>
            <person name="Fuzik T."/>
            <person name="Petras P."/>
            <person name="Zdrahal Z."/>
            <person name="Ruzickova V."/>
            <person name="Doskar J."/>
            <person name="Pantucek R."/>
        </authorList>
    </citation>
    <scope>NUCLEOTIDE SEQUENCE [LARGE SCALE GENOMIC DNA]</scope>
    <source>
        <strain evidence="1 2">03/115</strain>
        <plasmid evidence="1">pZKMB1</plasmid>
    </source>
</reference>
<geneLocation type="plasmid" evidence="2">
    <name>pzkmb1</name>
</geneLocation>
<accession>A0A328A0N0</accession>
<gene>
    <name evidence="1" type="ORF">BHX94_12300</name>
</gene>
<dbReference type="RefSeq" id="WP_111744430.1">
    <property type="nucleotide sequence ID" value="NZ_CM009972.1"/>
</dbReference>
<comment type="caution">
    <text evidence="1">The sequence shown here is derived from an EMBL/GenBank/DDBJ whole genome shotgun (WGS) entry which is preliminary data.</text>
</comment>
<evidence type="ECO:0000313" key="2">
    <source>
        <dbReference type="Proteomes" id="UP000249579"/>
    </source>
</evidence>
<dbReference type="AlphaFoldDB" id="A0A328A0N0"/>
<name>A0A328A0N0_9STAP</name>
<sequence length="141" mass="16249">MSLNITDNRDIEIMEKIFKNDLTTGKDYADIKNHNILIEGIGNKEISKGINCFNISFTANKNLYNYNIMSHDTPKKFLKNINQNMTVKSLTDLDTRKGILNLKFELPLKKIKESDLEISNIKSLDDYKNLINKADHKSLNI</sequence>
<proteinExistence type="predicted"/>
<organism evidence="1 2">
    <name type="scientific">Macrococcoides bohemicum</name>
    <dbReference type="NCBI Taxonomy" id="1903056"/>
    <lineage>
        <taxon>Bacteria</taxon>
        <taxon>Bacillati</taxon>
        <taxon>Bacillota</taxon>
        <taxon>Bacilli</taxon>
        <taxon>Bacillales</taxon>
        <taxon>Staphylococcaceae</taxon>
        <taxon>Macrococcoides</taxon>
    </lineage>
</organism>
<protein>
    <submittedName>
        <fullName evidence="1">Uncharacterized protein</fullName>
    </submittedName>
</protein>
<dbReference type="Proteomes" id="UP000249579">
    <property type="component" value="Plasmid pZKMB1"/>
</dbReference>
<dbReference type="EMBL" id="PZJG01000030">
    <property type="protein sequence ID" value="RAK47856.1"/>
    <property type="molecule type" value="Genomic_DNA"/>
</dbReference>
<evidence type="ECO:0000313" key="1">
    <source>
        <dbReference type="EMBL" id="RAK47856.1"/>
    </source>
</evidence>